<sequence>MAEAVAALGLAANILQMLDYGGKILSTAWAIYDGTDATGFTSLQTLCEDLKSSVETLQKPQSEPDEAIAHLAKECSVVANALLQKLQALGLSKKMRIGKREALQAAFQRAWKRNEIQELENRLKQLKDQLLLRLVVSIRSNAAKTLDDQKNIIQGLTDALREKERLQMRLNGLLGRDDRGLGTEILRYLSLATGNHLDSRDNPHINYEVFRAWKAMGDSLPNRQLPILTSQTKNNKEKVLLNVLAYDGMHDRESGVVEAHERTFHWVFDEANTEQHTWDNLPGWLASDDQLYWITGKPGSGKSTLMKFISQPGNEDVEPRCVKHLRPWAKDQPLLVASFYFWASGDTKQTTVEALYRTLTHQILSAYPEAMPIASPDRWESLALFNMVEVFTGDTELRDVLFRAIHHVVRELGIRLCLFIDGLDEFQGDHKTLLDSLTHIIEAYPVKLCVSSRPWPVFEDAFHSRPSLRMEDLTFDDIQNFVTSRFLENKHFAVLEKLEPEFAGQLIDEIVRKSSGVFLWVRLVIESLLEGLLQADRISDLKHRLDQLPPDLEDLFDRILDSLDPVYLQHAAQYFSLVDCGAPSALLLYFADEDPTSSPLQLPCKDFTDQDINIRTDRIKRRINSRCKGFLEVVPSDSTHRGEHATVQYLHRTVFDYLKSPKVQAMLSAATSKDPFDPYLSLCSGSLSMCKTLSWERRFHHVLLCLQFAAQTALKNRSQMVAIVDNLRATLIDIKFTISFDVDLAEVYSRSGLPPTLPRNSLRWPDVVPANYPKTFLHLVLACGVAKYIQHKTILEDASFYRELEYFSPPTERLHKQILGKVRGLPDSFMGQKKSNQSTALAQSLMISALRLNHSNLACKPAIIEALLAKGADLNHVFAPNPGRPEEKTTVWIFTLAATLMVLHGEKNQEPNTELYRTYWGKIVAVMISHGARCDRGAVDKALDIFLRRRAKLDYKGADRRTLVDAAVKALRRTKETGEPFTIEEYYEFYSTEPAG</sequence>
<accession>A0AAJ0BJ07</accession>
<dbReference type="Pfam" id="PF24883">
    <property type="entry name" value="NPHP3_N"/>
    <property type="match status" value="1"/>
</dbReference>
<dbReference type="InterPro" id="IPR056884">
    <property type="entry name" value="NPHP3-like_N"/>
</dbReference>
<organism evidence="5 6">
    <name type="scientific">Echria macrotheca</name>
    <dbReference type="NCBI Taxonomy" id="438768"/>
    <lineage>
        <taxon>Eukaryota</taxon>
        <taxon>Fungi</taxon>
        <taxon>Dikarya</taxon>
        <taxon>Ascomycota</taxon>
        <taxon>Pezizomycotina</taxon>
        <taxon>Sordariomycetes</taxon>
        <taxon>Sordariomycetidae</taxon>
        <taxon>Sordariales</taxon>
        <taxon>Schizotheciaceae</taxon>
        <taxon>Echria</taxon>
    </lineage>
</organism>
<reference evidence="5" key="1">
    <citation type="submission" date="2023-06" db="EMBL/GenBank/DDBJ databases">
        <title>Genome-scale phylogeny and comparative genomics of the fungal order Sordariales.</title>
        <authorList>
            <consortium name="Lawrence Berkeley National Laboratory"/>
            <person name="Hensen N."/>
            <person name="Bonometti L."/>
            <person name="Westerberg I."/>
            <person name="Brannstrom I.O."/>
            <person name="Guillou S."/>
            <person name="Cros-Aarteil S."/>
            <person name="Calhoun S."/>
            <person name="Haridas S."/>
            <person name="Kuo A."/>
            <person name="Mondo S."/>
            <person name="Pangilinan J."/>
            <person name="Riley R."/>
            <person name="Labutti K."/>
            <person name="Andreopoulos B."/>
            <person name="Lipzen A."/>
            <person name="Chen C."/>
            <person name="Yanf M."/>
            <person name="Daum C."/>
            <person name="Ng V."/>
            <person name="Clum A."/>
            <person name="Steindorff A."/>
            <person name="Ohm R."/>
            <person name="Martin F."/>
            <person name="Silar P."/>
            <person name="Natvig D."/>
            <person name="Lalanne C."/>
            <person name="Gautier V."/>
            <person name="Ament-Velasquez S.L."/>
            <person name="Kruys A."/>
            <person name="Hutchinson M.I."/>
            <person name="Powell A.J."/>
            <person name="Barry K."/>
            <person name="Miller A.N."/>
            <person name="Grigoriev I.V."/>
            <person name="Debuchy R."/>
            <person name="Gladieux P."/>
            <person name="Thoren M.H."/>
            <person name="Johannesson H."/>
        </authorList>
    </citation>
    <scope>NUCLEOTIDE SEQUENCE</scope>
    <source>
        <strain evidence="5">PSN4</strain>
    </source>
</reference>
<feature type="coiled-coil region" evidence="2">
    <location>
        <begin position="109"/>
        <end position="176"/>
    </location>
</feature>
<feature type="domain" description="DUF7791" evidence="4">
    <location>
        <begin position="562"/>
        <end position="694"/>
    </location>
</feature>
<dbReference type="InterPro" id="IPR056693">
    <property type="entry name" value="DUF7791"/>
</dbReference>
<evidence type="ECO:0008006" key="7">
    <source>
        <dbReference type="Google" id="ProtNLM"/>
    </source>
</evidence>
<dbReference type="AlphaFoldDB" id="A0AAJ0BJ07"/>
<evidence type="ECO:0000259" key="3">
    <source>
        <dbReference type="Pfam" id="PF24883"/>
    </source>
</evidence>
<dbReference type="Proteomes" id="UP001239445">
    <property type="component" value="Unassembled WGS sequence"/>
</dbReference>
<dbReference type="SUPFAM" id="SSF52540">
    <property type="entry name" value="P-loop containing nucleoside triphosphate hydrolases"/>
    <property type="match status" value="1"/>
</dbReference>
<dbReference type="Pfam" id="PF25053">
    <property type="entry name" value="DUF7791"/>
    <property type="match status" value="1"/>
</dbReference>
<keyword evidence="1" id="KW-0677">Repeat</keyword>
<name>A0AAJ0BJ07_9PEZI</name>
<evidence type="ECO:0000313" key="6">
    <source>
        <dbReference type="Proteomes" id="UP001239445"/>
    </source>
</evidence>
<evidence type="ECO:0000313" key="5">
    <source>
        <dbReference type="EMBL" id="KAK1758029.1"/>
    </source>
</evidence>
<proteinExistence type="predicted"/>
<comment type="caution">
    <text evidence="5">The sequence shown here is derived from an EMBL/GenBank/DDBJ whole genome shotgun (WGS) entry which is preliminary data.</text>
</comment>
<dbReference type="InterPro" id="IPR027417">
    <property type="entry name" value="P-loop_NTPase"/>
</dbReference>
<keyword evidence="2" id="KW-0175">Coiled coil</keyword>
<keyword evidence="6" id="KW-1185">Reference proteome</keyword>
<dbReference type="EMBL" id="MU839829">
    <property type="protein sequence ID" value="KAK1758029.1"/>
    <property type="molecule type" value="Genomic_DNA"/>
</dbReference>
<dbReference type="Gene3D" id="3.40.50.300">
    <property type="entry name" value="P-loop containing nucleotide triphosphate hydrolases"/>
    <property type="match status" value="1"/>
</dbReference>
<feature type="domain" description="Nephrocystin 3-like N-terminal" evidence="3">
    <location>
        <begin position="264"/>
        <end position="453"/>
    </location>
</feature>
<dbReference type="PANTHER" id="PTHR10039:SF5">
    <property type="entry name" value="NACHT DOMAIN-CONTAINING PROTEIN"/>
    <property type="match status" value="1"/>
</dbReference>
<protein>
    <recommendedName>
        <fullName evidence="7">NACHT domain-containing protein</fullName>
    </recommendedName>
</protein>
<gene>
    <name evidence="5" type="ORF">QBC47DRAFT_132305</name>
</gene>
<evidence type="ECO:0000256" key="1">
    <source>
        <dbReference type="ARBA" id="ARBA00022737"/>
    </source>
</evidence>
<evidence type="ECO:0000259" key="4">
    <source>
        <dbReference type="Pfam" id="PF25053"/>
    </source>
</evidence>
<dbReference type="PANTHER" id="PTHR10039">
    <property type="entry name" value="AMELOGENIN"/>
    <property type="match status" value="1"/>
</dbReference>
<evidence type="ECO:0000256" key="2">
    <source>
        <dbReference type="SAM" id="Coils"/>
    </source>
</evidence>